<dbReference type="Proteomes" id="UP000503222">
    <property type="component" value="Chromosome"/>
</dbReference>
<dbReference type="EMBL" id="CP049869">
    <property type="protein sequence ID" value="QIK79633.1"/>
    <property type="molecule type" value="Genomic_DNA"/>
</dbReference>
<evidence type="ECO:0000256" key="1">
    <source>
        <dbReference type="SAM" id="SignalP"/>
    </source>
</evidence>
<feature type="signal peptide" evidence="1">
    <location>
        <begin position="1"/>
        <end position="20"/>
    </location>
</feature>
<feature type="chain" id="PRO_5026323892" evidence="1">
    <location>
        <begin position="21"/>
        <end position="235"/>
    </location>
</feature>
<protein>
    <submittedName>
        <fullName evidence="2">Uncharacterized protein</fullName>
    </submittedName>
</protein>
<proteinExistence type="predicted"/>
<evidence type="ECO:0000313" key="2">
    <source>
        <dbReference type="EMBL" id="QIK79633.1"/>
    </source>
</evidence>
<sequence>MIARSLACMAFISVSTAAMSYFSPATEAQPEIINPPFENFHYEKILRQDWQTSINYAQTLRFANCVTRIGGHETVSHPLTFSAGTSREWVALNKVAQRYGSCAPVLGRVDPAILRGALAEALWEREQVLPKAPAGAPTGAYLASLFETLPHGDTRHRYSDVPMAWLGRCAAFTMPDRSTALVRSEPGSVEEKRAVVDLIAASDRCGLRPTNVLIDVSIYRAAVADGLYLSSNLPN</sequence>
<gene>
    <name evidence="2" type="ORF">G7077_12680</name>
</gene>
<organism evidence="2 3">
    <name type="scientific">Sphingomonas piscis</name>
    <dbReference type="NCBI Taxonomy" id="2714943"/>
    <lineage>
        <taxon>Bacteria</taxon>
        <taxon>Pseudomonadati</taxon>
        <taxon>Pseudomonadota</taxon>
        <taxon>Alphaproteobacteria</taxon>
        <taxon>Sphingomonadales</taxon>
        <taxon>Sphingomonadaceae</taxon>
        <taxon>Sphingomonas</taxon>
    </lineage>
</organism>
<keyword evidence="3" id="KW-1185">Reference proteome</keyword>
<reference evidence="2 3" key="1">
    <citation type="submission" date="2020-03" db="EMBL/GenBank/DDBJ databases">
        <title>Sphingomonas sp. nov., isolated from fish.</title>
        <authorList>
            <person name="Hyun D.-W."/>
            <person name="Bae J.-W."/>
        </authorList>
    </citation>
    <scope>NUCLEOTIDE SEQUENCE [LARGE SCALE GENOMIC DNA]</scope>
    <source>
        <strain evidence="2 3">HDW15B</strain>
    </source>
</reference>
<evidence type="ECO:0000313" key="3">
    <source>
        <dbReference type="Proteomes" id="UP000503222"/>
    </source>
</evidence>
<accession>A0A6G7YSB6</accession>
<keyword evidence="1" id="KW-0732">Signal</keyword>
<dbReference type="RefSeq" id="WP_166412020.1">
    <property type="nucleotide sequence ID" value="NZ_CP049869.1"/>
</dbReference>
<dbReference type="AlphaFoldDB" id="A0A6G7YSB6"/>
<dbReference type="KEGG" id="spii:G7077_12680"/>
<name>A0A6G7YSB6_9SPHN</name>